<organism evidence="2 3">
    <name type="scientific">Knipowitschia caucasica</name>
    <name type="common">Caucasian dwarf goby</name>
    <name type="synonym">Pomatoschistus caucasicus</name>
    <dbReference type="NCBI Taxonomy" id="637954"/>
    <lineage>
        <taxon>Eukaryota</taxon>
        <taxon>Metazoa</taxon>
        <taxon>Chordata</taxon>
        <taxon>Craniata</taxon>
        <taxon>Vertebrata</taxon>
        <taxon>Euteleostomi</taxon>
        <taxon>Actinopterygii</taxon>
        <taxon>Neopterygii</taxon>
        <taxon>Teleostei</taxon>
        <taxon>Neoteleostei</taxon>
        <taxon>Acanthomorphata</taxon>
        <taxon>Gobiaria</taxon>
        <taxon>Gobiiformes</taxon>
        <taxon>Gobioidei</taxon>
        <taxon>Gobiidae</taxon>
        <taxon>Gobiinae</taxon>
        <taxon>Knipowitschia</taxon>
    </lineage>
</organism>
<dbReference type="NCBIfam" id="TIGR01571">
    <property type="entry name" value="A_thal_Cys_rich"/>
    <property type="match status" value="1"/>
</dbReference>
<name>A0AAV2KUT8_KNICA</name>
<dbReference type="Pfam" id="PF04749">
    <property type="entry name" value="PLAC8"/>
    <property type="match status" value="1"/>
</dbReference>
<comment type="similarity">
    <text evidence="1">Belongs to the cornifelin family.</text>
</comment>
<evidence type="ECO:0000313" key="2">
    <source>
        <dbReference type="EMBL" id="CAL1592791.1"/>
    </source>
</evidence>
<dbReference type="Proteomes" id="UP001497482">
    <property type="component" value="Chromosome 2"/>
</dbReference>
<proteinExistence type="inferred from homology"/>
<gene>
    <name evidence="2" type="ORF">KC01_LOCUS21997</name>
</gene>
<dbReference type="AlphaFoldDB" id="A0AAV2KUT8"/>
<keyword evidence="3" id="KW-1185">Reference proteome</keyword>
<sequence>MFWQQETIEPDRSPTAKAPVLATAHGCYGFWCGPCLACTVAGRMKECYCLPLCDYCLPGAIPPAALGLRVALRKKFNIKGSVVKDICISWCCSWCSWCQMHRELKRRSKVPTIVNVQNVVQMQPAPMMMSQSNMMMPQSNMMMPQSNMMMPQDPMMMPQSNMMMPQSNMMMPQSNMMMPQDPMMMPQDPMMSSADKS</sequence>
<protein>
    <submittedName>
        <fullName evidence="2">Uncharacterized protein</fullName>
    </submittedName>
</protein>
<dbReference type="InterPro" id="IPR006461">
    <property type="entry name" value="PLAC_motif_containing"/>
</dbReference>
<evidence type="ECO:0000313" key="3">
    <source>
        <dbReference type="Proteomes" id="UP001497482"/>
    </source>
</evidence>
<dbReference type="EMBL" id="OZ035824">
    <property type="protein sequence ID" value="CAL1592791.1"/>
    <property type="molecule type" value="Genomic_DNA"/>
</dbReference>
<dbReference type="PANTHER" id="PTHR15907">
    <property type="entry name" value="DUF614 FAMILY PROTEIN-RELATED"/>
    <property type="match status" value="1"/>
</dbReference>
<reference evidence="2 3" key="1">
    <citation type="submission" date="2024-04" db="EMBL/GenBank/DDBJ databases">
        <authorList>
            <person name="Waldvogel A.-M."/>
            <person name="Schoenle A."/>
        </authorList>
    </citation>
    <scope>NUCLEOTIDE SEQUENCE [LARGE SCALE GENOMIC DNA]</scope>
</reference>
<accession>A0AAV2KUT8</accession>
<evidence type="ECO:0000256" key="1">
    <source>
        <dbReference type="ARBA" id="ARBA00009024"/>
    </source>
</evidence>